<evidence type="ECO:0000313" key="3">
    <source>
        <dbReference type="Proteomes" id="UP000177349"/>
    </source>
</evidence>
<keyword evidence="1" id="KW-1133">Transmembrane helix</keyword>
<sequence length="395" mass="42601">MLLVAVLSIFGIFIILMQVKGASSTLFSFTINDPSTASPVTSEPPAAITIPGASYPVAYLGEENTTPETAPEVPSATLRMKLTLTDGSIPEGGTATNAIFQNKIPAIADRRPVFSGTTGIPHTLVFLELQRENGLTITSSIETDDAGEWRYMLAEDFADGLHTAHATVFTPDGGAILGTVFLQFTVGKPALPSADEAPLTPTESSLTAEPRTTVYVPRSLLEQRQVLFDIRAEIIGENKSNEIHPGDELFVQITLLNIGSPGYLVDSTVGYRLLDAAGNEYLNEKETVSVSTQTSYLKRFKTKPTMPEGRYRLEAVVEYADTEALSYANFSVTGVPVIALPGGVKADATILIQILTMTFAIAVFIAYLEHREVELLGKMIHQVSEEDLQKSGLIS</sequence>
<evidence type="ECO:0000313" key="2">
    <source>
        <dbReference type="EMBL" id="OGY90734.1"/>
    </source>
</evidence>
<gene>
    <name evidence="2" type="ORF">A3B31_03675</name>
</gene>
<organism evidence="2 3">
    <name type="scientific">Candidatus Komeilibacteria bacterium RIFCSPLOWO2_01_FULL_53_11</name>
    <dbReference type="NCBI Taxonomy" id="1798552"/>
    <lineage>
        <taxon>Bacteria</taxon>
        <taxon>Candidatus Komeiliibacteriota</taxon>
    </lineage>
</organism>
<evidence type="ECO:0000256" key="1">
    <source>
        <dbReference type="SAM" id="Phobius"/>
    </source>
</evidence>
<keyword evidence="1" id="KW-0812">Transmembrane</keyword>
<reference evidence="2 3" key="1">
    <citation type="journal article" date="2016" name="Nat. Commun.">
        <title>Thousands of microbial genomes shed light on interconnected biogeochemical processes in an aquifer system.</title>
        <authorList>
            <person name="Anantharaman K."/>
            <person name="Brown C.T."/>
            <person name="Hug L.A."/>
            <person name="Sharon I."/>
            <person name="Castelle C.J."/>
            <person name="Probst A.J."/>
            <person name="Thomas B.C."/>
            <person name="Singh A."/>
            <person name="Wilkins M.J."/>
            <person name="Karaoz U."/>
            <person name="Brodie E.L."/>
            <person name="Williams K.H."/>
            <person name="Hubbard S.S."/>
            <person name="Banfield J.F."/>
        </authorList>
    </citation>
    <scope>NUCLEOTIDE SEQUENCE [LARGE SCALE GENOMIC DNA]</scope>
</reference>
<name>A0A1G2BNM7_9BACT</name>
<dbReference type="AlphaFoldDB" id="A0A1G2BNM7"/>
<protein>
    <submittedName>
        <fullName evidence="2">Uncharacterized protein</fullName>
    </submittedName>
</protein>
<keyword evidence="1" id="KW-0472">Membrane</keyword>
<proteinExistence type="predicted"/>
<dbReference type="Proteomes" id="UP000177349">
    <property type="component" value="Unassembled WGS sequence"/>
</dbReference>
<accession>A0A1G2BNM7</accession>
<feature type="transmembrane region" description="Helical" evidence="1">
    <location>
        <begin position="350"/>
        <end position="368"/>
    </location>
</feature>
<dbReference type="EMBL" id="MHKN01000058">
    <property type="protein sequence ID" value="OGY90734.1"/>
    <property type="molecule type" value="Genomic_DNA"/>
</dbReference>
<comment type="caution">
    <text evidence="2">The sequence shown here is derived from an EMBL/GenBank/DDBJ whole genome shotgun (WGS) entry which is preliminary data.</text>
</comment>